<feature type="domain" description="CBS" evidence="2">
    <location>
        <begin position="1"/>
        <end position="57"/>
    </location>
</feature>
<evidence type="ECO:0000259" key="2">
    <source>
        <dbReference type="PROSITE" id="PS51371"/>
    </source>
</evidence>
<dbReference type="Pfam" id="PF00571">
    <property type="entry name" value="CBS"/>
    <property type="match status" value="1"/>
</dbReference>
<evidence type="ECO:0000256" key="1">
    <source>
        <dbReference type="PROSITE-ProRule" id="PRU00703"/>
    </source>
</evidence>
<dbReference type="SUPFAM" id="SSF54631">
    <property type="entry name" value="CBS-domain pair"/>
    <property type="match status" value="1"/>
</dbReference>
<dbReference type="AlphaFoldDB" id="A0A7X0EYM1"/>
<reference evidence="3 4" key="1">
    <citation type="submission" date="2020-08" db="EMBL/GenBank/DDBJ databases">
        <title>Sequencing the genomes of 1000 actinobacteria strains.</title>
        <authorList>
            <person name="Klenk H.-P."/>
        </authorList>
    </citation>
    <scope>NUCLEOTIDE SEQUENCE [LARGE SCALE GENOMIC DNA]</scope>
    <source>
        <strain evidence="3 4">DSM 45913</strain>
    </source>
</reference>
<dbReference type="InterPro" id="IPR046342">
    <property type="entry name" value="CBS_dom_sf"/>
</dbReference>
<evidence type="ECO:0000313" key="4">
    <source>
        <dbReference type="Proteomes" id="UP000583800"/>
    </source>
</evidence>
<keyword evidence="1" id="KW-0129">CBS domain</keyword>
<proteinExistence type="predicted"/>
<dbReference type="SMART" id="SM00116">
    <property type="entry name" value="CBS"/>
    <property type="match status" value="1"/>
</dbReference>
<gene>
    <name evidence="3" type="ORF">FHU36_002340</name>
</gene>
<accession>A0A7X0EYM1</accession>
<sequence>MTPDPVTVRAGDDLYVAVEVFRRHSFRRLPVLDEEAVVGMVTVDDLLLHVHQVTGDLLKPVAREIGEPQSSG</sequence>
<name>A0A7X0EYM1_9ACTN</name>
<dbReference type="Proteomes" id="UP000583800">
    <property type="component" value="Unassembled WGS sequence"/>
</dbReference>
<evidence type="ECO:0000313" key="3">
    <source>
        <dbReference type="EMBL" id="MBB6345831.1"/>
    </source>
</evidence>
<keyword evidence="4" id="KW-1185">Reference proteome</keyword>
<protein>
    <submittedName>
        <fullName evidence="3">CBS domain-containing protein</fullName>
    </submittedName>
</protein>
<organism evidence="3 4">
    <name type="scientific">Nonomuraea muscovyensis</name>
    <dbReference type="NCBI Taxonomy" id="1124761"/>
    <lineage>
        <taxon>Bacteria</taxon>
        <taxon>Bacillati</taxon>
        <taxon>Actinomycetota</taxon>
        <taxon>Actinomycetes</taxon>
        <taxon>Streptosporangiales</taxon>
        <taxon>Streptosporangiaceae</taxon>
        <taxon>Nonomuraea</taxon>
    </lineage>
</organism>
<dbReference type="EMBL" id="JACHJB010000001">
    <property type="protein sequence ID" value="MBB6345831.1"/>
    <property type="molecule type" value="Genomic_DNA"/>
</dbReference>
<dbReference type="RefSeq" id="WP_185083715.1">
    <property type="nucleotide sequence ID" value="NZ_JACHJB010000001.1"/>
</dbReference>
<dbReference type="PROSITE" id="PS51371">
    <property type="entry name" value="CBS"/>
    <property type="match status" value="1"/>
</dbReference>
<comment type="caution">
    <text evidence="3">The sequence shown here is derived from an EMBL/GenBank/DDBJ whole genome shotgun (WGS) entry which is preliminary data.</text>
</comment>
<dbReference type="InterPro" id="IPR000644">
    <property type="entry name" value="CBS_dom"/>
</dbReference>
<dbReference type="Gene3D" id="3.10.580.10">
    <property type="entry name" value="CBS-domain"/>
    <property type="match status" value="1"/>
</dbReference>